<accession>A0AAD1TZQ1</accession>
<dbReference type="EMBL" id="CAMPGE010000717">
    <property type="protein sequence ID" value="CAI2359472.1"/>
    <property type="molecule type" value="Genomic_DNA"/>
</dbReference>
<comment type="caution">
    <text evidence="1">The sequence shown here is derived from an EMBL/GenBank/DDBJ whole genome shotgun (WGS) entry which is preliminary data.</text>
</comment>
<protein>
    <submittedName>
        <fullName evidence="1">Uncharacterized protein</fullName>
    </submittedName>
</protein>
<gene>
    <name evidence="1" type="ORF">ECRASSUSDP1_LOCUS763</name>
</gene>
<dbReference type="Proteomes" id="UP001295684">
    <property type="component" value="Unassembled WGS sequence"/>
</dbReference>
<evidence type="ECO:0000313" key="2">
    <source>
        <dbReference type="Proteomes" id="UP001295684"/>
    </source>
</evidence>
<keyword evidence="2" id="KW-1185">Reference proteome</keyword>
<reference evidence="1" key="1">
    <citation type="submission" date="2023-07" db="EMBL/GenBank/DDBJ databases">
        <authorList>
            <consortium name="AG Swart"/>
            <person name="Singh M."/>
            <person name="Singh A."/>
            <person name="Seah K."/>
            <person name="Emmerich C."/>
        </authorList>
    </citation>
    <scope>NUCLEOTIDE SEQUENCE</scope>
    <source>
        <strain evidence="1">DP1</strain>
    </source>
</reference>
<dbReference type="AlphaFoldDB" id="A0AAD1TZQ1"/>
<proteinExistence type="predicted"/>
<evidence type="ECO:0000313" key="1">
    <source>
        <dbReference type="EMBL" id="CAI2359472.1"/>
    </source>
</evidence>
<name>A0AAD1TZQ1_EUPCR</name>
<organism evidence="1 2">
    <name type="scientific">Euplotes crassus</name>
    <dbReference type="NCBI Taxonomy" id="5936"/>
    <lineage>
        <taxon>Eukaryota</taxon>
        <taxon>Sar</taxon>
        <taxon>Alveolata</taxon>
        <taxon>Ciliophora</taxon>
        <taxon>Intramacronucleata</taxon>
        <taxon>Spirotrichea</taxon>
        <taxon>Hypotrichia</taxon>
        <taxon>Euplotida</taxon>
        <taxon>Euplotidae</taxon>
        <taxon>Moneuplotes</taxon>
    </lineage>
</organism>
<sequence length="515" mass="59939">MSDYLNDALEPILGKRKSCAYLIRIHHEKTLSTSFNIKKKLEVSVTGYLRNSSLKTRPTNQQRRNVVIDFENCKLKEEDKFKMLPVKYLDKKLARNEGKTLRQIMKKISHRKMSTMNPIVAERLESPESAPKNLVSCNTLKRESTGTSTLEGDRNKVLLSRQSSKRRIRTKKSFKYVVEKTLNLNHSSTTVSARNNRYNPVKKIILKKFIQSKIKYLNYLICKRALCHQLLTLAYQIFDKYTSLNKSEEIKQEELKNESGKYRIILKTKKIKELQDAIEANIPKNESQRESNNSVRSNSILTGRKGFRAEKKMMKRIINLNSSNTLEDKLTFSAKDPEEKKIKKILTRAWIKEGDILTNDGGVQIYKKIKKLSSKKMLRNKKVSNRNSVDFFHSLSLNNSERTRDFKSFAQPQSNKLPNLGRKTKKIFLTAKRHKLRNSKLFSSLLTRPASLNESKRYVSYDHFLQKSPLKSTTNDLKEVMKRRKRDLGTMLINSMKKEISKYGQKQIGRFGNLD</sequence>